<protein>
    <submittedName>
        <fullName evidence="1">Uncharacterized protein</fullName>
    </submittedName>
</protein>
<organism evidence="1 2">
    <name type="scientific">Peronospora matthiolae</name>
    <dbReference type="NCBI Taxonomy" id="2874970"/>
    <lineage>
        <taxon>Eukaryota</taxon>
        <taxon>Sar</taxon>
        <taxon>Stramenopiles</taxon>
        <taxon>Oomycota</taxon>
        <taxon>Peronosporomycetes</taxon>
        <taxon>Peronosporales</taxon>
        <taxon>Peronosporaceae</taxon>
        <taxon>Peronospora</taxon>
    </lineage>
</organism>
<gene>
    <name evidence="1" type="ORF">PM001_LOCUS14374</name>
</gene>
<reference evidence="1" key="1">
    <citation type="submission" date="2024-01" db="EMBL/GenBank/DDBJ databases">
        <authorList>
            <person name="Webb A."/>
        </authorList>
    </citation>
    <scope>NUCLEOTIDE SEQUENCE</scope>
    <source>
        <strain evidence="1">Pm1</strain>
    </source>
</reference>
<dbReference type="EMBL" id="CAKLBY020000153">
    <property type="protein sequence ID" value="CAK7929224.1"/>
    <property type="molecule type" value="Genomic_DNA"/>
</dbReference>
<proteinExistence type="predicted"/>
<sequence length="80" mass="8415">MVLTLAEKTTSTLQNQLKVEKMILRVKEPAASDASGKASAVCSSCDFVHTASDAKVLGDVNGSTTAARIDIDKALTLTEF</sequence>
<dbReference type="AlphaFoldDB" id="A0AAV1U3G2"/>
<evidence type="ECO:0000313" key="2">
    <source>
        <dbReference type="Proteomes" id="UP001162060"/>
    </source>
</evidence>
<dbReference type="Proteomes" id="UP001162060">
    <property type="component" value="Unassembled WGS sequence"/>
</dbReference>
<evidence type="ECO:0000313" key="1">
    <source>
        <dbReference type="EMBL" id="CAK7929224.1"/>
    </source>
</evidence>
<comment type="caution">
    <text evidence="1">The sequence shown here is derived from an EMBL/GenBank/DDBJ whole genome shotgun (WGS) entry which is preliminary data.</text>
</comment>
<accession>A0AAV1U3G2</accession>
<name>A0AAV1U3G2_9STRA</name>